<accession>A0ABQ6B1H6</accession>
<evidence type="ECO:0000256" key="2">
    <source>
        <dbReference type="ARBA" id="ARBA00023125"/>
    </source>
</evidence>
<evidence type="ECO:0000256" key="1">
    <source>
        <dbReference type="ARBA" id="ARBA00023015"/>
    </source>
</evidence>
<dbReference type="InterPro" id="IPR009057">
    <property type="entry name" value="Homeodomain-like_sf"/>
</dbReference>
<protein>
    <submittedName>
        <fullName evidence="5">AraC family transcriptional regulator</fullName>
    </submittedName>
</protein>
<dbReference type="SMART" id="SM00342">
    <property type="entry name" value="HTH_ARAC"/>
    <property type="match status" value="1"/>
</dbReference>
<dbReference type="PANTHER" id="PTHR46796:SF6">
    <property type="entry name" value="ARAC SUBFAMILY"/>
    <property type="match status" value="1"/>
</dbReference>
<dbReference type="Proteomes" id="UP001156905">
    <property type="component" value="Unassembled WGS sequence"/>
</dbReference>
<dbReference type="InterPro" id="IPR018060">
    <property type="entry name" value="HTH_AraC"/>
</dbReference>
<dbReference type="InterPro" id="IPR050204">
    <property type="entry name" value="AraC_XylS_family_regulators"/>
</dbReference>
<dbReference type="PRINTS" id="PR00032">
    <property type="entry name" value="HTHARAC"/>
</dbReference>
<dbReference type="Gene3D" id="1.10.10.60">
    <property type="entry name" value="Homeodomain-like"/>
    <property type="match status" value="1"/>
</dbReference>
<evidence type="ECO:0000259" key="4">
    <source>
        <dbReference type="PROSITE" id="PS01124"/>
    </source>
</evidence>
<dbReference type="PROSITE" id="PS01124">
    <property type="entry name" value="HTH_ARAC_FAMILY_2"/>
    <property type="match status" value="1"/>
</dbReference>
<dbReference type="InterPro" id="IPR020449">
    <property type="entry name" value="Tscrpt_reg_AraC-type_HTH"/>
</dbReference>
<keyword evidence="1" id="KW-0805">Transcription regulation</keyword>
<evidence type="ECO:0000313" key="6">
    <source>
        <dbReference type="Proteomes" id="UP001156905"/>
    </source>
</evidence>
<keyword evidence="2" id="KW-0238">DNA-binding</keyword>
<proteinExistence type="predicted"/>
<gene>
    <name evidence="5" type="ORF">GCM10007857_40570</name>
</gene>
<reference evidence="6" key="1">
    <citation type="journal article" date="2019" name="Int. J. Syst. Evol. Microbiol.">
        <title>The Global Catalogue of Microorganisms (GCM) 10K type strain sequencing project: providing services to taxonomists for standard genome sequencing and annotation.</title>
        <authorList>
            <consortium name="The Broad Institute Genomics Platform"/>
            <consortium name="The Broad Institute Genome Sequencing Center for Infectious Disease"/>
            <person name="Wu L."/>
            <person name="Ma J."/>
        </authorList>
    </citation>
    <scope>NUCLEOTIDE SEQUENCE [LARGE SCALE GENOMIC DNA]</scope>
    <source>
        <strain evidence="6">NBRC 102520</strain>
    </source>
</reference>
<keyword evidence="3" id="KW-0804">Transcription</keyword>
<dbReference type="PANTHER" id="PTHR46796">
    <property type="entry name" value="HTH-TYPE TRANSCRIPTIONAL ACTIVATOR RHAS-RELATED"/>
    <property type="match status" value="1"/>
</dbReference>
<dbReference type="RefSeq" id="WP_284268144.1">
    <property type="nucleotide sequence ID" value="NZ_BSOW01000014.1"/>
</dbReference>
<name>A0ABQ6B1H6_9BRAD</name>
<keyword evidence="6" id="KW-1185">Reference proteome</keyword>
<evidence type="ECO:0000313" key="5">
    <source>
        <dbReference type="EMBL" id="GLR87346.1"/>
    </source>
</evidence>
<organism evidence="5 6">
    <name type="scientific">Bradyrhizobium iriomotense</name>
    <dbReference type="NCBI Taxonomy" id="441950"/>
    <lineage>
        <taxon>Bacteria</taxon>
        <taxon>Pseudomonadati</taxon>
        <taxon>Pseudomonadota</taxon>
        <taxon>Alphaproteobacteria</taxon>
        <taxon>Hyphomicrobiales</taxon>
        <taxon>Nitrobacteraceae</taxon>
        <taxon>Bradyrhizobium</taxon>
    </lineage>
</organism>
<dbReference type="SUPFAM" id="SSF46689">
    <property type="entry name" value="Homeodomain-like"/>
    <property type="match status" value="1"/>
</dbReference>
<evidence type="ECO:0000256" key="3">
    <source>
        <dbReference type="ARBA" id="ARBA00023163"/>
    </source>
</evidence>
<comment type="caution">
    <text evidence="5">The sequence shown here is derived from an EMBL/GenBank/DDBJ whole genome shotgun (WGS) entry which is preliminary data.</text>
</comment>
<dbReference type="Pfam" id="PF14525">
    <property type="entry name" value="AraC_binding_2"/>
    <property type="match status" value="1"/>
</dbReference>
<sequence length="327" mass="35686">MANADEFDQITISSRSFADRERTEAFCELFGRNILKLEMDPLKEVPFDVEMNLRALPGLSIATAQMSAMTCRHTSSMIDNDDPVLVFVQSGVATYRQNGHETTLRAGEAALTSNGVVGTGIGHTATGIVHLRISRSLIAPLVPNLDDAVGKPIDRASPELRLFLGYAGLLKEDIALASPEARRSVGLHLIDLSALMLGAGPEGAEIAQKRGVAAARLRSIKQLIVADIGRRDLTLGTVAADTGISTAYVRKLFETEGTTFTEFVLSRRLTAAYRMLTDHRLTDRPVSSIARDTGFNDLSYFNRTFRRAYGTSPSEVRGETRRSRGTR</sequence>
<feature type="domain" description="HTH araC/xylS-type" evidence="4">
    <location>
        <begin position="218"/>
        <end position="319"/>
    </location>
</feature>
<dbReference type="Pfam" id="PF12833">
    <property type="entry name" value="HTH_18"/>
    <property type="match status" value="1"/>
</dbReference>
<dbReference type="InterPro" id="IPR035418">
    <property type="entry name" value="AraC-bd_2"/>
</dbReference>
<dbReference type="EMBL" id="BSOW01000014">
    <property type="protein sequence ID" value="GLR87346.1"/>
    <property type="molecule type" value="Genomic_DNA"/>
</dbReference>